<dbReference type="InterPro" id="IPR001875">
    <property type="entry name" value="DED_dom"/>
</dbReference>
<feature type="compositionally biased region" description="Low complexity" evidence="2">
    <location>
        <begin position="352"/>
        <end position="362"/>
    </location>
</feature>
<comment type="caution">
    <text evidence="4">The sequence shown here is derived from an EMBL/GenBank/DDBJ whole genome shotgun (WGS) entry which is preliminary data.</text>
</comment>
<accession>A0ABN8LM95</accession>
<dbReference type="PROSITE" id="PS50168">
    <property type="entry name" value="DED"/>
    <property type="match status" value="2"/>
</dbReference>
<dbReference type="EMBL" id="CALNXI010000063">
    <property type="protein sequence ID" value="CAH3017465.1"/>
    <property type="molecule type" value="Genomic_DNA"/>
</dbReference>
<evidence type="ECO:0000313" key="4">
    <source>
        <dbReference type="EMBL" id="CAH3017465.1"/>
    </source>
</evidence>
<organism evidence="4 5">
    <name type="scientific">Porites evermanni</name>
    <dbReference type="NCBI Taxonomy" id="104178"/>
    <lineage>
        <taxon>Eukaryota</taxon>
        <taxon>Metazoa</taxon>
        <taxon>Cnidaria</taxon>
        <taxon>Anthozoa</taxon>
        <taxon>Hexacorallia</taxon>
        <taxon>Scleractinia</taxon>
        <taxon>Fungiina</taxon>
        <taxon>Poritidae</taxon>
        <taxon>Porites</taxon>
    </lineage>
</organism>
<keyword evidence="5" id="KW-1185">Reference proteome</keyword>
<proteinExistence type="predicted"/>
<protein>
    <recommendedName>
        <fullName evidence="3">DED domain-containing protein</fullName>
    </recommendedName>
</protein>
<dbReference type="InterPro" id="IPR011029">
    <property type="entry name" value="DEATH-like_dom_sf"/>
</dbReference>
<dbReference type="PANTHER" id="PTHR48169:SF3">
    <property type="entry name" value="CASP8 AND FADD LIKE APOPTOSIS REGULATOR"/>
    <property type="match status" value="1"/>
</dbReference>
<gene>
    <name evidence="4" type="ORF">PEVE_00037875</name>
</gene>
<evidence type="ECO:0000313" key="5">
    <source>
        <dbReference type="Proteomes" id="UP001159427"/>
    </source>
</evidence>
<evidence type="ECO:0000259" key="3">
    <source>
        <dbReference type="PROSITE" id="PS50168"/>
    </source>
</evidence>
<sequence length="810" mass="92654">MSEYEYNNLLYKISKRLDKIHVGEQLLVICRGKLAARNEENIPTFSLFKELEEKGFLSLDRLNVLKAMLKGVEEWALLEEAEKFEAKRKEYNDLLERVIQVLDGLNDLERLLSICGRKITEARQSSILNVRSLFTELESNDCLGIDCLDTLKQILSQTHKNNLLKEVEEFEQRQNHELKSERRKAKAFAIASSVSDKLVGALTMKTVFKVLAGGFTIASSLDLLIRNSTYDELIRAVNTCVLPAGANLIQITEGCLCLKVQLMDLSALETLWRLYKDGTLKASLQALFDTDEIREFAGGEHVEVIVTIDEREYDKARSELELPQGKDGKQQRQYLDEEKFSNILKYLEESETNSATTETSDSGIRESCSISSELQTDESIDSPPTLYLKDLSEEVVEELTSRLQSDPVALKRFYQSFGLDPEKLYAKGFQTIAEIFPGTPIKTLKDVFKALRLLDLVDLLENVTKLRALRPALSMKEIGMLPSANYRAIKDYSKAEILIIDCHNDASTENYAKRTASFFQAFNSKSQVTTLTAAKALVDLLENLAKLRARMMMNETDALMAETRAIMLKVFLEEKIPDKWSGGLNRKWNETVTEKNERLLSLFQEEESAMRTELRELVEKREQWANERILMIEEIEQEEEKLKRESEKFAATVLSFLEKWMTLPLDEGEESTLFVVLVREGFKLNSYSDDVENFMKMIGECVRKTLSLIPGAKLLIANNSSCLAEKAEIPCETLQVYSPERIGLTTMLDLLKKRWQTLDLISVMQELKRSLRAEGISRKQEETTKLWDRNTQLVEIQENLSCLPRLQKTE</sequence>
<evidence type="ECO:0000256" key="2">
    <source>
        <dbReference type="SAM" id="MobiDB-lite"/>
    </source>
</evidence>
<keyword evidence="1" id="KW-0175">Coiled coil</keyword>
<dbReference type="Gene3D" id="1.10.533.10">
    <property type="entry name" value="Death Domain, Fas"/>
    <property type="match status" value="2"/>
</dbReference>
<dbReference type="Proteomes" id="UP001159427">
    <property type="component" value="Unassembled WGS sequence"/>
</dbReference>
<feature type="domain" description="DED" evidence="3">
    <location>
        <begin position="5"/>
        <end position="83"/>
    </location>
</feature>
<dbReference type="SUPFAM" id="SSF47986">
    <property type="entry name" value="DEATH domain"/>
    <property type="match status" value="2"/>
</dbReference>
<dbReference type="PANTHER" id="PTHR48169">
    <property type="entry name" value="DED DOMAIN-CONTAINING PROTEIN"/>
    <property type="match status" value="1"/>
</dbReference>
<feature type="region of interest" description="Disordered" evidence="2">
    <location>
        <begin position="351"/>
        <end position="380"/>
    </location>
</feature>
<reference evidence="4 5" key="1">
    <citation type="submission" date="2022-05" db="EMBL/GenBank/DDBJ databases">
        <authorList>
            <consortium name="Genoscope - CEA"/>
            <person name="William W."/>
        </authorList>
    </citation>
    <scope>NUCLEOTIDE SEQUENCE [LARGE SCALE GENOMIC DNA]</scope>
</reference>
<name>A0ABN8LM95_9CNID</name>
<feature type="domain" description="DED" evidence="3">
    <location>
        <begin position="90"/>
        <end position="169"/>
    </location>
</feature>
<evidence type="ECO:0000256" key="1">
    <source>
        <dbReference type="SAM" id="Coils"/>
    </source>
</evidence>
<feature type="coiled-coil region" evidence="1">
    <location>
        <begin position="607"/>
        <end position="652"/>
    </location>
</feature>